<evidence type="ECO:0000259" key="2">
    <source>
        <dbReference type="Pfam" id="PF01408"/>
    </source>
</evidence>
<dbReference type="Proteomes" id="UP000001307">
    <property type="component" value="Unassembled WGS sequence"/>
</dbReference>
<reference evidence="4" key="1">
    <citation type="journal article" date="2010" name="Science">
        <title>Plasticity of animal genome architecture unmasked by rapid evolution of a pelagic tunicate.</title>
        <authorList>
            <person name="Denoeud F."/>
            <person name="Henriet S."/>
            <person name="Mungpakdee S."/>
            <person name="Aury J.M."/>
            <person name="Da Silva C."/>
            <person name="Brinkmann H."/>
            <person name="Mikhaleva J."/>
            <person name="Olsen L.C."/>
            <person name="Jubin C."/>
            <person name="Canestro C."/>
            <person name="Bouquet J.M."/>
            <person name="Danks G."/>
            <person name="Poulain J."/>
            <person name="Campsteijn C."/>
            <person name="Adamski M."/>
            <person name="Cross I."/>
            <person name="Yadetie F."/>
            <person name="Muffato M."/>
            <person name="Louis A."/>
            <person name="Butcher S."/>
            <person name="Tsagkogeorga G."/>
            <person name="Konrad A."/>
            <person name="Singh S."/>
            <person name="Jensen M.F."/>
            <person name="Cong E.H."/>
            <person name="Eikeseth-Otteraa H."/>
            <person name="Noel B."/>
            <person name="Anthouard V."/>
            <person name="Porcel B.M."/>
            <person name="Kachouri-Lafond R."/>
            <person name="Nishino A."/>
            <person name="Ugolini M."/>
            <person name="Chourrout P."/>
            <person name="Nishida H."/>
            <person name="Aasland R."/>
            <person name="Huzurbazar S."/>
            <person name="Westhof E."/>
            <person name="Delsuc F."/>
            <person name="Lehrach H."/>
            <person name="Reinhardt R."/>
            <person name="Weissenbach J."/>
            <person name="Roy S.W."/>
            <person name="Artiguenave F."/>
            <person name="Postlethwait J.H."/>
            <person name="Manak J.R."/>
            <person name="Thompson E.M."/>
            <person name="Jaillon O."/>
            <person name="Du Pasquier L."/>
            <person name="Boudinot P."/>
            <person name="Liberles D.A."/>
            <person name="Volff J.N."/>
            <person name="Philippe H."/>
            <person name="Lenhard B."/>
            <person name="Roest Crollius H."/>
            <person name="Wincker P."/>
            <person name="Chourrout D."/>
        </authorList>
    </citation>
    <scope>NUCLEOTIDE SEQUENCE [LARGE SCALE GENOMIC DNA]</scope>
</reference>
<dbReference type="PANTHER" id="PTHR43377">
    <property type="entry name" value="BILIVERDIN REDUCTASE A"/>
    <property type="match status" value="1"/>
</dbReference>
<dbReference type="Gene3D" id="3.40.50.720">
    <property type="entry name" value="NAD(P)-binding Rossmann-like Domain"/>
    <property type="match status" value="1"/>
</dbReference>
<dbReference type="SUPFAM" id="SSF55347">
    <property type="entry name" value="Glyceraldehyde-3-phosphate dehydrogenase-like, C-terminal domain"/>
    <property type="match status" value="1"/>
</dbReference>
<comment type="similarity">
    <text evidence="1">Belongs to the Gfo/Idh/MocA family.</text>
</comment>
<evidence type="ECO:0008006" key="6">
    <source>
        <dbReference type="Google" id="ProtNLM"/>
    </source>
</evidence>
<evidence type="ECO:0000256" key="1">
    <source>
        <dbReference type="ARBA" id="ARBA00010928"/>
    </source>
</evidence>
<proteinExistence type="inferred from homology"/>
<keyword evidence="5" id="KW-1185">Reference proteome</keyword>
<dbReference type="Pfam" id="PF22725">
    <property type="entry name" value="GFO_IDH_MocA_C3"/>
    <property type="match status" value="1"/>
</dbReference>
<sequence length="429" mass="46615">MGLVFRTVSMNPLKIAILGCGSRGRTYARIASSLGGRYQITAAVDPVELRTAVVAKCGTPGSVRVFQDAEEFFSAGKLADVLIIATQDAAHFAQAAEALRVGYDLLLEKPAAESLERCEELDALARSLGRRIALCFVLRYTPFYSTVKAVVDSGRLGRIITIRASEGVEPYHQAHSFVRGHWSRTADSTPMIVAKCSHDADLLCWLSGSEPQAISSFGRLDWFKQENAPAGATQRCTDGCPVTDCFYDSRRYLTDKRRWLGMVMDHADEADDDRILRFLESSRWGRCVYHCDNDAVDHQVVSVEMANGVTATLTMTAFDLGRTIEIHGTEGSLRGGSHFKDVGVSELWVRDHRSGKTEAVPLAEPKADGYAGHGGGDFGLVDALDSLFRGPSAMPPGLDGLAGHRLAFLAEESRELGGIPRSTGDLATR</sequence>
<dbReference type="OrthoDB" id="2129491at2759"/>
<dbReference type="InterPro" id="IPR000683">
    <property type="entry name" value="Gfo/Idh/MocA-like_OxRdtase_N"/>
</dbReference>
<dbReference type="InterPro" id="IPR051450">
    <property type="entry name" value="Gfo/Idh/MocA_Oxidoreductases"/>
</dbReference>
<accession>E4XU20</accession>
<name>E4XU20_OIKDI</name>
<feature type="domain" description="Gfo/Idh/MocA-like oxidoreductase N-terminal" evidence="2">
    <location>
        <begin position="13"/>
        <end position="133"/>
    </location>
</feature>
<organism evidence="4">
    <name type="scientific">Oikopleura dioica</name>
    <name type="common">Tunicate</name>
    <dbReference type="NCBI Taxonomy" id="34765"/>
    <lineage>
        <taxon>Eukaryota</taxon>
        <taxon>Metazoa</taxon>
        <taxon>Chordata</taxon>
        <taxon>Tunicata</taxon>
        <taxon>Appendicularia</taxon>
        <taxon>Copelata</taxon>
        <taxon>Oikopleuridae</taxon>
        <taxon>Oikopleura</taxon>
    </lineage>
</organism>
<evidence type="ECO:0000313" key="4">
    <source>
        <dbReference type="EMBL" id="CBY13217.1"/>
    </source>
</evidence>
<dbReference type="Gene3D" id="3.30.360.10">
    <property type="entry name" value="Dihydrodipicolinate Reductase, domain 2"/>
    <property type="match status" value="1"/>
</dbReference>
<dbReference type="InterPro" id="IPR055170">
    <property type="entry name" value="GFO_IDH_MocA-like_dom"/>
</dbReference>
<feature type="domain" description="GFO/IDH/MocA-like oxidoreductase" evidence="3">
    <location>
        <begin position="144"/>
        <end position="334"/>
    </location>
</feature>
<dbReference type="PANTHER" id="PTHR43377:SF2">
    <property type="entry name" value="BINDING ROSSMANN FOLD OXIDOREDUCTASE, PUTATIVE (AFU_ORTHOLOGUE AFUA_4G00560)-RELATED"/>
    <property type="match status" value="1"/>
</dbReference>
<protein>
    <recommendedName>
        <fullName evidence="6">Gfo/Idh/MocA-like oxidoreductase N-terminal domain-containing protein</fullName>
    </recommendedName>
</protein>
<dbReference type="Pfam" id="PF01408">
    <property type="entry name" value="GFO_IDH_MocA"/>
    <property type="match status" value="1"/>
</dbReference>
<dbReference type="SUPFAM" id="SSF51735">
    <property type="entry name" value="NAD(P)-binding Rossmann-fold domains"/>
    <property type="match status" value="1"/>
</dbReference>
<evidence type="ECO:0000313" key="5">
    <source>
        <dbReference type="Proteomes" id="UP000001307"/>
    </source>
</evidence>
<gene>
    <name evidence="4" type="ORF">GSOID_T00003994001</name>
</gene>
<evidence type="ECO:0000259" key="3">
    <source>
        <dbReference type="Pfam" id="PF22725"/>
    </source>
</evidence>
<dbReference type="AlphaFoldDB" id="E4XU20"/>
<dbReference type="InParanoid" id="E4XU20"/>
<dbReference type="GO" id="GO:0000166">
    <property type="term" value="F:nucleotide binding"/>
    <property type="evidence" value="ECO:0007669"/>
    <property type="project" value="InterPro"/>
</dbReference>
<dbReference type="EMBL" id="FN653170">
    <property type="protein sequence ID" value="CBY13217.1"/>
    <property type="molecule type" value="Genomic_DNA"/>
</dbReference>
<dbReference type="InterPro" id="IPR036291">
    <property type="entry name" value="NAD(P)-bd_dom_sf"/>
</dbReference>